<keyword evidence="2 5" id="KW-0645">Protease</keyword>
<feature type="domain" description="Peptidase S8/S53" evidence="7">
    <location>
        <begin position="168"/>
        <end position="422"/>
    </location>
</feature>
<evidence type="ECO:0000256" key="3">
    <source>
        <dbReference type="ARBA" id="ARBA00022801"/>
    </source>
</evidence>
<evidence type="ECO:0000256" key="5">
    <source>
        <dbReference type="PROSITE-ProRule" id="PRU01240"/>
    </source>
</evidence>
<protein>
    <submittedName>
        <fullName evidence="8">Putative peptidase</fullName>
    </submittedName>
</protein>
<dbReference type="PROSITE" id="PS00136">
    <property type="entry name" value="SUBTILASE_ASP"/>
    <property type="match status" value="1"/>
</dbReference>
<dbReference type="PANTHER" id="PTHR43806">
    <property type="entry name" value="PEPTIDASE S8"/>
    <property type="match status" value="1"/>
</dbReference>
<dbReference type="Gene3D" id="3.40.50.200">
    <property type="entry name" value="Peptidase S8/S53 domain"/>
    <property type="match status" value="1"/>
</dbReference>
<keyword evidence="3 5" id="KW-0378">Hydrolase</keyword>
<dbReference type="InterPro" id="IPR015500">
    <property type="entry name" value="Peptidase_S8_subtilisin-rel"/>
</dbReference>
<evidence type="ECO:0000256" key="4">
    <source>
        <dbReference type="ARBA" id="ARBA00022825"/>
    </source>
</evidence>
<reference evidence="8" key="1">
    <citation type="journal article" date="2008" name="BMC Evol. Biol.">
        <title>The cyanobacterial endosymbiont of the unicellular algae Rhopalodia gibba shows reductive genome evolution.</title>
        <authorList>
            <person name="Kneip C."/>
            <person name="Voss C."/>
            <person name="Lockhart P.J."/>
            <person name="Maier U.G."/>
        </authorList>
    </citation>
    <scope>NUCLEOTIDE SEQUENCE</scope>
    <source>
        <strain evidence="8">ATCC 51142</strain>
    </source>
</reference>
<feature type="active site" description="Charge relay system" evidence="5">
    <location>
        <position position="177"/>
    </location>
</feature>
<dbReference type="InterPro" id="IPR023827">
    <property type="entry name" value="Peptidase_S8_Asp-AS"/>
</dbReference>
<evidence type="ECO:0000256" key="1">
    <source>
        <dbReference type="ARBA" id="ARBA00011073"/>
    </source>
</evidence>
<dbReference type="InterPro" id="IPR050131">
    <property type="entry name" value="Peptidase_S8_subtilisin-like"/>
</dbReference>
<proteinExistence type="inferred from homology"/>
<dbReference type="InterPro" id="IPR036852">
    <property type="entry name" value="Peptidase_S8/S53_dom_sf"/>
</dbReference>
<evidence type="ECO:0000259" key="7">
    <source>
        <dbReference type="Pfam" id="PF00082"/>
    </source>
</evidence>
<dbReference type="InterPro" id="IPR000209">
    <property type="entry name" value="Peptidase_S8/S53_dom"/>
</dbReference>
<dbReference type="EMBL" id="AY728386">
    <property type="protein sequence ID" value="AAW57022.1"/>
    <property type="molecule type" value="Genomic_DNA"/>
</dbReference>
<dbReference type="PRINTS" id="PR00723">
    <property type="entry name" value="SUBTILISIN"/>
</dbReference>
<evidence type="ECO:0000313" key="8">
    <source>
        <dbReference type="EMBL" id="AAW57022.1"/>
    </source>
</evidence>
<feature type="active site" description="Charge relay system" evidence="5">
    <location>
        <position position="406"/>
    </location>
</feature>
<keyword evidence="4 5" id="KW-0720">Serine protease</keyword>
<dbReference type="SUPFAM" id="SSF52743">
    <property type="entry name" value="Subtilisin-like"/>
    <property type="match status" value="1"/>
</dbReference>
<dbReference type="Pfam" id="PF00082">
    <property type="entry name" value="Peptidase_S8"/>
    <property type="match status" value="1"/>
</dbReference>
<name>A1KYG9_CROS5</name>
<dbReference type="GO" id="GO:0004252">
    <property type="term" value="F:serine-type endopeptidase activity"/>
    <property type="evidence" value="ECO:0007669"/>
    <property type="project" value="UniProtKB-UniRule"/>
</dbReference>
<evidence type="ECO:0000256" key="6">
    <source>
        <dbReference type="RuleBase" id="RU003355"/>
    </source>
</evidence>
<evidence type="ECO:0000256" key="2">
    <source>
        <dbReference type="ARBA" id="ARBA00022670"/>
    </source>
</evidence>
<sequence length="457" mass="47887">MVGDTWYSRKLNRRENSLMTYSSLNRPIQTTGRYIIVLPEEDLSSGISAITNSTGVRESDMSVLSNLGIAVVTLDPDRLQSLSSAVAGSEPVLSVEPEQIMYALSGNRISESTAHYLQGYKDAITHLVDNLTAETVTSPQKVTAAAFSDGVATWGLQATNVINSKYSGAGIKVAVLDTGLDLKHPDFVGRAITSESFIKGEAVQDLNGHGTHCIGTACGPFNPPAPASPMRYGIAYNAEIFAGKVLSNQGSGPDGGILEGISWAIANNCDIISMSLGARTFPGDPFPRSYERIAQRALRRGTLIIAATGNESSRPGFISPVGRPANCPSIMGVAAVHPDLGVSFYSNGAINPNGGEVNIAGPGGNAGQPPLPEIYSTYSTDTIPQMTPFGIDPNPPSRYKAISGTSMATPHVAGIAALYAESTGKRGMDLWNVLIANAKTLPLPVTDVGVGLVQAPI</sequence>
<accession>A1KYG9</accession>
<dbReference type="GO" id="GO:0006508">
    <property type="term" value="P:proteolysis"/>
    <property type="evidence" value="ECO:0007669"/>
    <property type="project" value="UniProtKB-KW"/>
</dbReference>
<dbReference type="PROSITE" id="PS51892">
    <property type="entry name" value="SUBTILASE"/>
    <property type="match status" value="1"/>
</dbReference>
<feature type="active site" description="Charge relay system" evidence="5">
    <location>
        <position position="209"/>
    </location>
</feature>
<dbReference type="InterPro" id="IPR023828">
    <property type="entry name" value="Peptidase_S8_Ser-AS"/>
</dbReference>
<dbReference type="PROSITE" id="PS00138">
    <property type="entry name" value="SUBTILASE_SER"/>
    <property type="match status" value="1"/>
</dbReference>
<comment type="similarity">
    <text evidence="1 5 6">Belongs to the peptidase S8 family.</text>
</comment>
<dbReference type="AlphaFoldDB" id="A1KYG9"/>
<organism evidence="8">
    <name type="scientific">Crocosphaera subtropica (strain ATCC 51142 / BH68)</name>
    <name type="common">Cyanothece sp. (strain ATCC 51142)</name>
    <dbReference type="NCBI Taxonomy" id="43989"/>
    <lineage>
        <taxon>Bacteria</taxon>
        <taxon>Bacillati</taxon>
        <taxon>Cyanobacteriota</taxon>
        <taxon>Cyanophyceae</taxon>
        <taxon>Oscillatoriophycideae</taxon>
        <taxon>Chroococcales</taxon>
        <taxon>Aphanothecaceae</taxon>
        <taxon>Crocosphaera</taxon>
        <taxon>Crocosphaera subtropica</taxon>
    </lineage>
</organism>
<dbReference type="PANTHER" id="PTHR43806:SF11">
    <property type="entry name" value="CEREVISIN-RELATED"/>
    <property type="match status" value="1"/>
</dbReference>
<gene>
    <name evidence="8" type="primary">cyr0025</name>
</gene>
<dbReference type="CDD" id="cd07480">
    <property type="entry name" value="Peptidases_S8_12"/>
    <property type="match status" value="1"/>
</dbReference>